<organism evidence="5 6">
    <name type="scientific">Krasilnikoviella flava</name>
    <dbReference type="NCBI Taxonomy" id="526729"/>
    <lineage>
        <taxon>Bacteria</taxon>
        <taxon>Bacillati</taxon>
        <taxon>Actinomycetota</taxon>
        <taxon>Actinomycetes</taxon>
        <taxon>Micrococcales</taxon>
        <taxon>Promicromonosporaceae</taxon>
        <taxon>Krasilnikoviella</taxon>
    </lineage>
</organism>
<dbReference type="RefSeq" id="WP_079575852.1">
    <property type="nucleotide sequence ID" value="NZ_FUZQ01000006.1"/>
</dbReference>
<dbReference type="OrthoDB" id="3628931at2"/>
<feature type="compositionally biased region" description="Pro residues" evidence="1">
    <location>
        <begin position="1"/>
        <end position="10"/>
    </location>
</feature>
<proteinExistence type="predicted"/>
<dbReference type="Pfam" id="PF13828">
    <property type="entry name" value="DUF4190"/>
    <property type="match status" value="1"/>
</dbReference>
<dbReference type="InterPro" id="IPR026004">
    <property type="entry name" value="Septum_form"/>
</dbReference>
<evidence type="ECO:0000256" key="1">
    <source>
        <dbReference type="SAM" id="MobiDB-lite"/>
    </source>
</evidence>
<evidence type="ECO:0000259" key="4">
    <source>
        <dbReference type="Pfam" id="PF13845"/>
    </source>
</evidence>
<feature type="compositionally biased region" description="Low complexity" evidence="1">
    <location>
        <begin position="38"/>
        <end position="47"/>
    </location>
</feature>
<evidence type="ECO:0000256" key="2">
    <source>
        <dbReference type="SAM" id="Phobius"/>
    </source>
</evidence>
<gene>
    <name evidence="5" type="ORF">SAMN04324258_3511</name>
</gene>
<reference evidence="5 6" key="1">
    <citation type="submission" date="2017-02" db="EMBL/GenBank/DDBJ databases">
        <authorList>
            <person name="Peterson S.W."/>
        </authorList>
    </citation>
    <scope>NUCLEOTIDE SEQUENCE [LARGE SCALE GENOMIC DNA]</scope>
    <source>
        <strain evidence="5 6">DSM 21481</strain>
    </source>
</reference>
<dbReference type="Pfam" id="PF13845">
    <property type="entry name" value="Septum_form"/>
    <property type="match status" value="1"/>
</dbReference>
<name>A0A1T5LJU6_9MICO</name>
<sequence>MSAATPPPAGGTPDPYASPDAGATPRPGPAPTDPPAPYAQAPGPATPYDQGPDAQGPHGGPATPYAQPTPYDAQGAYPYAQRPPGTDGFSITALVTGILGIGPVALGFGIAGLRRTRRTGRDGQGLAIAGIVLGALGILGGLIFAGLVVLAMTSEDLQEGFSEGFQESFADQTGANLQLGDCFELPADSTDLTGIVAIDCASAHGAELVGVDELTDTEYPGEDSVVATTQEFCYAQFADYVGTDYDSSGLDMMYLYPTQASWTFGDRRLLCWAQNPDGSPLEGSVQGSGL</sequence>
<feature type="domain" description="Septum formation-related" evidence="4">
    <location>
        <begin position="172"/>
        <end position="271"/>
    </location>
</feature>
<dbReference type="STRING" id="526729.SAMN04324258_3511"/>
<accession>A0A1T5LJU6</accession>
<evidence type="ECO:0000259" key="3">
    <source>
        <dbReference type="Pfam" id="PF13828"/>
    </source>
</evidence>
<keyword evidence="2" id="KW-0812">Transmembrane</keyword>
<dbReference type="AlphaFoldDB" id="A0A1T5LJU6"/>
<evidence type="ECO:0000313" key="5">
    <source>
        <dbReference type="EMBL" id="SKC75919.1"/>
    </source>
</evidence>
<evidence type="ECO:0008006" key="7">
    <source>
        <dbReference type="Google" id="ProtNLM"/>
    </source>
</evidence>
<evidence type="ECO:0000313" key="6">
    <source>
        <dbReference type="Proteomes" id="UP000189777"/>
    </source>
</evidence>
<feature type="region of interest" description="Disordered" evidence="1">
    <location>
        <begin position="1"/>
        <end position="82"/>
    </location>
</feature>
<dbReference type="InterPro" id="IPR025241">
    <property type="entry name" value="DUF4190"/>
</dbReference>
<dbReference type="EMBL" id="FUZQ01000006">
    <property type="protein sequence ID" value="SKC75919.1"/>
    <property type="molecule type" value="Genomic_DNA"/>
</dbReference>
<feature type="transmembrane region" description="Helical" evidence="2">
    <location>
        <begin position="89"/>
        <end position="113"/>
    </location>
</feature>
<feature type="transmembrane region" description="Helical" evidence="2">
    <location>
        <begin position="125"/>
        <end position="152"/>
    </location>
</feature>
<keyword evidence="2" id="KW-1133">Transmembrane helix</keyword>
<keyword evidence="2" id="KW-0472">Membrane</keyword>
<feature type="domain" description="DUF4190" evidence="3">
    <location>
        <begin position="90"/>
        <end position="143"/>
    </location>
</feature>
<keyword evidence="6" id="KW-1185">Reference proteome</keyword>
<protein>
    <recommendedName>
        <fullName evidence="7">Septum formation</fullName>
    </recommendedName>
</protein>
<dbReference type="Proteomes" id="UP000189777">
    <property type="component" value="Unassembled WGS sequence"/>
</dbReference>
<feature type="compositionally biased region" description="Pro residues" evidence="1">
    <location>
        <begin position="26"/>
        <end position="37"/>
    </location>
</feature>